<proteinExistence type="inferred from homology"/>
<dbReference type="EMBL" id="JABRWO010000002">
    <property type="protein sequence ID" value="MBA2113886.1"/>
    <property type="molecule type" value="Genomic_DNA"/>
</dbReference>
<feature type="domain" description="Carbamoyltransferase" evidence="2">
    <location>
        <begin position="4"/>
        <end position="342"/>
    </location>
</feature>
<dbReference type="AlphaFoldDB" id="A0A7V9A6F3"/>
<dbReference type="Pfam" id="PF16861">
    <property type="entry name" value="Carbam_trans_C"/>
    <property type="match status" value="1"/>
</dbReference>
<dbReference type="PANTHER" id="PTHR34847:SF1">
    <property type="entry name" value="NODULATION PROTEIN U"/>
    <property type="match status" value="1"/>
</dbReference>
<dbReference type="InterPro" id="IPR043129">
    <property type="entry name" value="ATPase_NBD"/>
</dbReference>
<evidence type="ECO:0000259" key="3">
    <source>
        <dbReference type="Pfam" id="PF16861"/>
    </source>
</evidence>
<name>A0A7V9A6F3_9BACT</name>
<dbReference type="Gene3D" id="3.30.420.40">
    <property type="match status" value="2"/>
</dbReference>
<dbReference type="SUPFAM" id="SSF53067">
    <property type="entry name" value="Actin-like ATPase domain"/>
    <property type="match status" value="1"/>
</dbReference>
<keyword evidence="4" id="KW-0808">Transferase</keyword>
<evidence type="ECO:0000313" key="5">
    <source>
        <dbReference type="Proteomes" id="UP000551616"/>
    </source>
</evidence>
<dbReference type="InterPro" id="IPR038152">
    <property type="entry name" value="Carbam_trans_C_sf"/>
</dbReference>
<evidence type="ECO:0000256" key="1">
    <source>
        <dbReference type="ARBA" id="ARBA00006129"/>
    </source>
</evidence>
<evidence type="ECO:0000313" key="4">
    <source>
        <dbReference type="EMBL" id="MBA2113886.1"/>
    </source>
</evidence>
<protein>
    <submittedName>
        <fullName evidence="4">Decarbamoylnovobiocin carbamoyltransferase</fullName>
        <ecNumber evidence="4">2.1.3.12</ecNumber>
    </submittedName>
</protein>
<dbReference type="Gene3D" id="3.90.870.20">
    <property type="entry name" value="Carbamoyltransferase, C-terminal domain"/>
    <property type="match status" value="1"/>
</dbReference>
<keyword evidence="5" id="KW-1185">Reference proteome</keyword>
<dbReference type="InterPro" id="IPR051338">
    <property type="entry name" value="NodU/CmcH_Carbamoyltrnsfr"/>
</dbReference>
<dbReference type="PANTHER" id="PTHR34847">
    <property type="entry name" value="NODULATION PROTEIN U"/>
    <property type="match status" value="1"/>
</dbReference>
<comment type="caution">
    <text evidence="4">The sequence shown here is derived from an EMBL/GenBank/DDBJ whole genome shotgun (WGS) entry which is preliminary data.</text>
</comment>
<sequence>MTWILGISAYYHDSAVALVKDGEIRAAASEERFSRRKHDAGFPELALKACLEHAGIGLDEIDYVGYYEKPLLKFERLLETYLACTPRGYASFCNAMPVWLRTKLYLPREIRRQLGGAYQKRIVFSEHHESHAASAFFPSPFESAAILTIDGVGEWTTTSWGVGHGNKIDLRAELKFPHSLGLLYSALTYFCGFRVNSGEYKLMGLAPYGTPKYADTILEHLIQLRDDGSYRLNMKYFGFLDTLRMTNQRFATLFGASPRGAEEPIRQIDLDLAASVQHVTEEVVLRMARHVHQQTGEENLCLAGGVALNCVANGRLMREGPFKRIWIQPAAGDAGGSLGVALLIWHQLLGGKREVQQVSSTTGVIDQQQGSLLGPAVDDDAEVERLIATGAVATKIADDVQLMRKVAELINDGNVIGWVQGRMEFGPRALGSRSILGDPRNREMQTTMNLKIKFRESFRPFAPSVMEEHASECFVFPDRFRSPEELASPYMLFTYDVQPGRRITVTDEPTDDQLNPQLRERVREVRSDLPAITHVDYSARVQTVSAQRHPRFHQLLSAFHQLTGCPALINTSFNVRGEPIVGTAADAYRCFLATHMDVLVVGNWIFYHDQQPNAARIDSKTYLTNLEPD</sequence>
<dbReference type="GO" id="GO:0016740">
    <property type="term" value="F:transferase activity"/>
    <property type="evidence" value="ECO:0007669"/>
    <property type="project" value="UniProtKB-KW"/>
</dbReference>
<dbReference type="InterPro" id="IPR031730">
    <property type="entry name" value="Carbam_trans_C"/>
</dbReference>
<comment type="similarity">
    <text evidence="1">Belongs to the NodU/CmcH family.</text>
</comment>
<accession>A0A7V9A6F3</accession>
<feature type="domain" description="Carbamoyltransferase C-terminal" evidence="3">
    <location>
        <begin position="407"/>
        <end position="606"/>
    </location>
</feature>
<dbReference type="Proteomes" id="UP000551616">
    <property type="component" value="Unassembled WGS sequence"/>
</dbReference>
<dbReference type="Pfam" id="PF02543">
    <property type="entry name" value="Carbam_trans_N"/>
    <property type="match status" value="1"/>
</dbReference>
<organism evidence="4 5">
    <name type="scientific">Bremerella alba</name>
    <dbReference type="NCBI Taxonomy" id="980252"/>
    <lineage>
        <taxon>Bacteria</taxon>
        <taxon>Pseudomonadati</taxon>
        <taxon>Planctomycetota</taxon>
        <taxon>Planctomycetia</taxon>
        <taxon>Pirellulales</taxon>
        <taxon>Pirellulaceae</taxon>
        <taxon>Bremerella</taxon>
    </lineage>
</organism>
<dbReference type="CDD" id="cd24098">
    <property type="entry name" value="ASKHA_NBD_TobZ_N"/>
    <property type="match status" value="1"/>
</dbReference>
<evidence type="ECO:0000259" key="2">
    <source>
        <dbReference type="Pfam" id="PF02543"/>
    </source>
</evidence>
<dbReference type="RefSeq" id="WP_207395365.1">
    <property type="nucleotide sequence ID" value="NZ_JABRWO010000002.1"/>
</dbReference>
<reference evidence="4 5" key="1">
    <citation type="submission" date="2020-05" db="EMBL/GenBank/DDBJ databases">
        <title>Bremerella alba sp. nov., a novel planctomycete isolated from the surface of the macroalga Fucus spiralis.</title>
        <authorList>
            <person name="Godinho O."/>
            <person name="Botelho R."/>
            <person name="Albuquerque L."/>
            <person name="Wiegand S."/>
            <person name="Da Costa M.S."/>
            <person name="Lobo-Da-Cunha A."/>
            <person name="Jogler C."/>
            <person name="Lage O.M."/>
        </authorList>
    </citation>
    <scope>NUCLEOTIDE SEQUENCE [LARGE SCALE GENOMIC DNA]</scope>
    <source>
        <strain evidence="4 5">FF15</strain>
    </source>
</reference>
<gene>
    <name evidence="4" type="primary">novN</name>
    <name evidence="4" type="ORF">HOV93_10390</name>
</gene>
<dbReference type="InterPro" id="IPR003696">
    <property type="entry name" value="Carbtransf_dom"/>
</dbReference>
<dbReference type="EC" id="2.1.3.12" evidence="4"/>